<dbReference type="InterPro" id="IPR036397">
    <property type="entry name" value="RNaseH_sf"/>
</dbReference>
<sequence>MLEKCFKKQKEKIRKALRALERLPKTDTTLAQSHTLRSELEDIECDEEIFWKQRSRADWLKGGDKNTNYFHRKASARRKRNTITKLKDERNQWYRGQEEVFGCLLEYFGRLFKTGDRPLATPVLDSIDRRVPEEENEILRRPFTREEVFAALKQMGKRKAPGEDGLSVLFYVKFWGIIGDDVTALVLHILEHESLPPNLNHTLIALIPKVKEPSMPKEFRPISLCNVLYKIVAKTLANRMKSLLDVVISPEQSAFVPGRFIADNIMAAFECFHTMKKQTKIKRGYFAAKTDMAKAYDRVEWWFLEGVMKKMGFDDRWVRLVMMCVTSVSYSVLVNGHRSSRFTPSRGLRQGDPLSPYLFLLVAEGLSAYTSKARREGRLHGIQVAHGAPAVSHLFFADDSIFFARATPQEGRELKQILSDYEKESGQMISYEKSEVTFGASVKPHQSLLVSSILNMKTVEKHEKYLGLATVAGRSKKELFSTIKERVRKKLSGWKERNMSAAAREILIKSVAQAQLTYVMSVFRVPEGVIDEVHSMIMRFWWGQKGTEKRIPWLAREKLVCPKAEGGIGFRDLRGFNTALLARQLWNLHQRPGSLIARMMKAKYYKNGTALEANVGYRPSFVWRSLMSAQEFLCSGLRWRIGNGDLVRIWGDRWLPDVPGFFVQSPPMGLPVDSKVSELIDADTEQWDAALIESCFPTAMAESILRIPMRGISDPDRLIWASSKTGSYEVREGYRVWLKEFMSNRGLQPIGEANMWKTIWSMKTPPKVRHFMWRFARVSLATGDQVSMRSERRGDDCPFCNLRETQVHLFGECSWVCRIWRASTLAKWFEMRDDKGCLEWVARVAQTATADEFADWSVLLWFLWKERNAHLFNGAKLAEEEIVVRAQAYLDDYKQHQETLESSPGPVMVKTWQRPATGKIKVNVDAGVVDGGLGLGVVIRDDRGRFVLAAAKKVRYGGDPEMGEALAGEFGLLLVRQHHLGSPVLETDCLTLVGKLSTAREVHTEVGVICRSICKLMEEIGGGEWRHVSRMANEAAHKMAHVNTRWNEAEVWFDRPPMWLLDQLKLDDVTVSSD</sequence>
<dbReference type="InterPro" id="IPR043502">
    <property type="entry name" value="DNA/RNA_pol_sf"/>
</dbReference>
<dbReference type="CDD" id="cd01650">
    <property type="entry name" value="RT_nLTR_like"/>
    <property type="match status" value="1"/>
</dbReference>
<dbReference type="SUPFAM" id="SSF56672">
    <property type="entry name" value="DNA/RNA polymerases"/>
    <property type="match status" value="1"/>
</dbReference>
<evidence type="ECO:0000313" key="3">
    <source>
        <dbReference type="Proteomes" id="UP001497516"/>
    </source>
</evidence>
<dbReference type="InterPro" id="IPR000477">
    <property type="entry name" value="RT_dom"/>
</dbReference>
<dbReference type="InterPro" id="IPR002156">
    <property type="entry name" value="RNaseH_domain"/>
</dbReference>
<dbReference type="GO" id="GO:0003676">
    <property type="term" value="F:nucleic acid binding"/>
    <property type="evidence" value="ECO:0007669"/>
    <property type="project" value="InterPro"/>
</dbReference>
<evidence type="ECO:0000313" key="2">
    <source>
        <dbReference type="EMBL" id="CAL1413705.1"/>
    </source>
</evidence>
<accession>A0AAV2GWM5</accession>
<dbReference type="Pfam" id="PF00078">
    <property type="entry name" value="RVT_1"/>
    <property type="match status" value="1"/>
</dbReference>
<dbReference type="CDD" id="cd06222">
    <property type="entry name" value="RNase_H_like"/>
    <property type="match status" value="1"/>
</dbReference>
<dbReference type="InterPro" id="IPR026960">
    <property type="entry name" value="RVT-Znf"/>
</dbReference>
<dbReference type="GO" id="GO:0004523">
    <property type="term" value="F:RNA-DNA hybrid ribonuclease activity"/>
    <property type="evidence" value="ECO:0007669"/>
    <property type="project" value="InterPro"/>
</dbReference>
<dbReference type="Pfam" id="PF13966">
    <property type="entry name" value="zf-RVT"/>
    <property type="match status" value="1"/>
</dbReference>
<gene>
    <name evidence="2" type="ORF">LTRI10_LOCUS52915</name>
</gene>
<protein>
    <recommendedName>
        <fullName evidence="1">Reverse transcriptase domain-containing protein</fullName>
    </recommendedName>
</protein>
<feature type="domain" description="Reverse transcriptase" evidence="1">
    <location>
        <begin position="188"/>
        <end position="470"/>
    </location>
</feature>
<dbReference type="Proteomes" id="UP001497516">
    <property type="component" value="Chromosome 9"/>
</dbReference>
<dbReference type="EMBL" id="OZ034822">
    <property type="protein sequence ID" value="CAL1413705.1"/>
    <property type="molecule type" value="Genomic_DNA"/>
</dbReference>
<dbReference type="PROSITE" id="PS50878">
    <property type="entry name" value="RT_POL"/>
    <property type="match status" value="1"/>
</dbReference>
<evidence type="ECO:0000259" key="1">
    <source>
        <dbReference type="PROSITE" id="PS50878"/>
    </source>
</evidence>
<keyword evidence="3" id="KW-1185">Reference proteome</keyword>
<dbReference type="Pfam" id="PF13456">
    <property type="entry name" value="RVT_3"/>
    <property type="match status" value="1"/>
</dbReference>
<organism evidence="2 3">
    <name type="scientific">Linum trigynum</name>
    <dbReference type="NCBI Taxonomy" id="586398"/>
    <lineage>
        <taxon>Eukaryota</taxon>
        <taxon>Viridiplantae</taxon>
        <taxon>Streptophyta</taxon>
        <taxon>Embryophyta</taxon>
        <taxon>Tracheophyta</taxon>
        <taxon>Spermatophyta</taxon>
        <taxon>Magnoliopsida</taxon>
        <taxon>eudicotyledons</taxon>
        <taxon>Gunneridae</taxon>
        <taxon>Pentapetalae</taxon>
        <taxon>rosids</taxon>
        <taxon>fabids</taxon>
        <taxon>Malpighiales</taxon>
        <taxon>Linaceae</taxon>
        <taxon>Linum</taxon>
    </lineage>
</organism>
<name>A0AAV2GWM5_9ROSI</name>
<dbReference type="PANTHER" id="PTHR33116">
    <property type="entry name" value="REVERSE TRANSCRIPTASE ZINC-BINDING DOMAIN-CONTAINING PROTEIN-RELATED-RELATED"/>
    <property type="match status" value="1"/>
</dbReference>
<proteinExistence type="predicted"/>
<dbReference type="InterPro" id="IPR044730">
    <property type="entry name" value="RNase_H-like_dom_plant"/>
</dbReference>
<dbReference type="Gene3D" id="3.30.420.10">
    <property type="entry name" value="Ribonuclease H-like superfamily/Ribonuclease H"/>
    <property type="match status" value="1"/>
</dbReference>
<dbReference type="PANTHER" id="PTHR33116:SF86">
    <property type="entry name" value="REVERSE TRANSCRIPTASE DOMAIN-CONTAINING PROTEIN"/>
    <property type="match status" value="1"/>
</dbReference>
<reference evidence="2 3" key="1">
    <citation type="submission" date="2024-04" db="EMBL/GenBank/DDBJ databases">
        <authorList>
            <person name="Fracassetti M."/>
        </authorList>
    </citation>
    <scope>NUCLEOTIDE SEQUENCE [LARGE SCALE GENOMIC DNA]</scope>
</reference>
<dbReference type="AlphaFoldDB" id="A0AAV2GWM5"/>